<accession>Q6IEG7</accession>
<protein>
    <submittedName>
        <fullName evidence="1">Uncharacterized protein</fullName>
    </submittedName>
</protein>
<name>Q6IEG7_LISMO</name>
<proteinExistence type="predicted"/>
<sequence length="39" mass="4828">MIFYADKLKKLDLFLHTENKLKKMDRAFIEWDKILFPIN</sequence>
<gene>
    <name evidence="1" type="ORF">NT01LM1226</name>
</gene>
<dbReference type="AlphaFoldDB" id="Q6IEG7"/>
<evidence type="ECO:0000313" key="1">
    <source>
        <dbReference type="EMBL" id="DAA05317.1"/>
    </source>
</evidence>
<dbReference type="EMBL" id="BK005174">
    <property type="protein sequence ID" value="DAA05317.1"/>
    <property type="molecule type" value="Genomic_DNA"/>
</dbReference>
<reference evidence="1" key="1">
    <citation type="journal article" date="2004" name="Nucleic Acids Res.">
        <title>Whole genome comparisons of serotype 4b and 1/2a strains of the food-borne pathogen Listeria monocytogenes reveal new insights into the core genome components of this species.</title>
        <authorList>
            <person name="Nelson K.E."/>
            <person name="Fouts D.E."/>
            <person name="Mongodin E.F."/>
            <person name="Ravel J."/>
            <person name="DeBoy R.T."/>
            <person name="Kolonay J.F."/>
            <person name="Rasko D.A."/>
            <person name="Angiuoli S.V."/>
            <person name="Gill S.R."/>
            <person name="Paulsen I.T."/>
            <person name="Peterson J."/>
            <person name="White O."/>
            <person name="Nelson W.C."/>
            <person name="Nierman W."/>
            <person name="Beanan M.J."/>
            <person name="Brinkac L.M."/>
            <person name="Daugherty S.C."/>
            <person name="Dodson R.J."/>
            <person name="Durkin A.S."/>
            <person name="Madupu R."/>
            <person name="Haft D.H."/>
            <person name="Selengut J."/>
            <person name="Van Aken S."/>
            <person name="Khouri H."/>
            <person name="Fedorova N."/>
            <person name="Forberger H."/>
            <person name="Tran B."/>
            <person name="Kathariou S."/>
            <person name="Wonderling L.D."/>
            <person name="Uhlich G.A."/>
            <person name="Bayles D.O."/>
            <person name="Luchansky J.B."/>
            <person name="Fraser C.M."/>
        </authorList>
    </citation>
    <scope>NUCLEOTIDE SEQUENCE</scope>
    <source>
        <strain evidence="1">EGD-e</strain>
    </source>
</reference>
<organism evidence="1">
    <name type="scientific">Listeria monocytogenes serovar 1/2a (strain ATCC BAA-679 / EGD-e)</name>
    <dbReference type="NCBI Taxonomy" id="169963"/>
    <lineage>
        <taxon>Bacteria</taxon>
        <taxon>Bacillati</taxon>
        <taxon>Bacillota</taxon>
        <taxon>Bacilli</taxon>
        <taxon>Bacillales</taxon>
        <taxon>Listeriaceae</taxon>
        <taxon>Listeria</taxon>
    </lineage>
</organism>